<feature type="domain" description="RanBP2-type" evidence="6">
    <location>
        <begin position="67"/>
        <end position="88"/>
    </location>
</feature>
<dbReference type="EMBL" id="GEEE01017983">
    <property type="protein sequence ID" value="JAP45242.1"/>
    <property type="molecule type" value="Transcribed_RNA"/>
</dbReference>
<dbReference type="SMART" id="SM00547">
    <property type="entry name" value="ZnF_RBZ"/>
    <property type="match status" value="4"/>
</dbReference>
<dbReference type="EMBL" id="GEEE01024463">
    <property type="protein sequence ID" value="JAP38762.1"/>
    <property type="molecule type" value="Transcribed_RNA"/>
</dbReference>
<feature type="repeat" description="ANK" evidence="4">
    <location>
        <begin position="644"/>
        <end position="676"/>
    </location>
</feature>
<feature type="region of interest" description="Disordered" evidence="5">
    <location>
        <begin position="514"/>
        <end position="575"/>
    </location>
</feature>
<evidence type="ECO:0000256" key="5">
    <source>
        <dbReference type="SAM" id="MobiDB-lite"/>
    </source>
</evidence>
<dbReference type="EMBL" id="GEEE01012431">
    <property type="protein sequence ID" value="JAP50794.1"/>
    <property type="molecule type" value="Transcribed_RNA"/>
</dbReference>
<organism evidence="7">
    <name type="scientific">Schistocephalus solidus</name>
    <name type="common">Tapeworm</name>
    <dbReference type="NCBI Taxonomy" id="70667"/>
    <lineage>
        <taxon>Eukaryota</taxon>
        <taxon>Metazoa</taxon>
        <taxon>Spiralia</taxon>
        <taxon>Lophotrochozoa</taxon>
        <taxon>Platyhelminthes</taxon>
        <taxon>Cestoda</taxon>
        <taxon>Eucestoda</taxon>
        <taxon>Diphyllobothriidea</taxon>
        <taxon>Diphyllobothriidae</taxon>
        <taxon>Schistocephalus</taxon>
    </lineage>
</organism>
<feature type="domain" description="RanBP2-type" evidence="6">
    <location>
        <begin position="265"/>
        <end position="289"/>
    </location>
</feature>
<dbReference type="GO" id="GO:0008270">
    <property type="term" value="F:zinc ion binding"/>
    <property type="evidence" value="ECO:0007669"/>
    <property type="project" value="UniProtKB-KW"/>
</dbReference>
<evidence type="ECO:0000313" key="7">
    <source>
        <dbReference type="EMBL" id="JAP39420.1"/>
    </source>
</evidence>
<evidence type="ECO:0000259" key="6">
    <source>
        <dbReference type="SMART" id="SM00547"/>
    </source>
</evidence>
<dbReference type="InterPro" id="IPR001876">
    <property type="entry name" value="Znf_RanBP2"/>
</dbReference>
<dbReference type="PROSITE" id="PS50088">
    <property type="entry name" value="ANK_REPEAT"/>
    <property type="match status" value="2"/>
</dbReference>
<dbReference type="Pfam" id="PF12796">
    <property type="entry name" value="Ank_2"/>
    <property type="match status" value="1"/>
</dbReference>
<feature type="repeat" description="ANK" evidence="4">
    <location>
        <begin position="678"/>
        <end position="712"/>
    </location>
</feature>
<dbReference type="InterPro" id="IPR002110">
    <property type="entry name" value="Ankyrin_rpt"/>
</dbReference>
<evidence type="ECO:0000256" key="1">
    <source>
        <dbReference type="ARBA" id="ARBA00022723"/>
    </source>
</evidence>
<proteinExistence type="predicted"/>
<keyword evidence="4" id="KW-0040">ANK repeat</keyword>
<feature type="domain" description="RanBP2-type" evidence="6">
    <location>
        <begin position="171"/>
        <end position="195"/>
    </location>
</feature>
<evidence type="ECO:0000256" key="2">
    <source>
        <dbReference type="ARBA" id="ARBA00022771"/>
    </source>
</evidence>
<evidence type="ECO:0000256" key="4">
    <source>
        <dbReference type="PROSITE-ProRule" id="PRU00023"/>
    </source>
</evidence>
<feature type="domain" description="RanBP2-type" evidence="6">
    <location>
        <begin position="103"/>
        <end position="127"/>
    </location>
</feature>
<dbReference type="Gene3D" id="1.25.40.20">
    <property type="entry name" value="Ankyrin repeat-containing domain"/>
    <property type="match status" value="1"/>
</dbReference>
<sequence length="762" mass="82352">MKRRITFPDERRQFERTQRNVDLLHCPTCFASRPVDANAIFCRSCGGALPPLPAPVSMPPRADRLTVCNACGSTCSLDANVCLVCEAPVGSTLLTDRRPSEMERRLCPTCGSLNPVQMTSCLTCEAALPQGMSSLINISSLLPGHQVRPTSGLSMWSEPTPLSMNTRPVAALSECRVCHRQNSADARFCDRCGTKDPCVVSYQQSVAPPVNFTACNTNLNSSATLQPQKTYFDPAMEANHLLHSQATMNSLLEPQRLSQPVLGADNLMCTKCFSVNTIDSRFCVRCGTAFGPTLPSKASIFALSSVPNALLGSGPPEPRKRTLSSIGTQTTGIYYPSAGDLRRALSDVQLLNNLKKDIRTRARLLAPISPGRGYWRMQLEHILVHLKAHTQNNADFRHLLGNPRLGKLLYAGIEEDEGELTIFMTFQHHNPRLTTQDLLPMPLDAKADRINRNGGVPQAAARSKAHQCNNNNCFSPPSDNVHFEDDSWASRSFDNLTITDDLAEDGAAVPLRSTSTAHGLESSKMCGKRSRQQKRVGRRKAKIQPVPQQQSKDTGNFAGKNNNNNNGGSNDTFQSAQPLLSKSRADPNASLLPGLAAIVEQRVANLSAVDSALLLHLRSGPSETDKEVSDLLAKGANPRCVDPSGDAALVVAVRNRCLSAIPALVHAGADVNTVGNRNGNSVLHEAVLLGDEAVQIVQALLELGADPTGNNAQGRSAQDIADELGFTKISNLLAAEVDRKKQQEGADRIWTVPAYAFEGPTQ</sequence>
<accession>A0A0X3NJG8</accession>
<dbReference type="PANTHER" id="PTHR16058">
    <property type="entry name" value="DOUBLE ZINC RIBBON AND ANKYRIN REPEAT-CONTAINING PROTEIN 1"/>
    <property type="match status" value="1"/>
</dbReference>
<dbReference type="PROSITE" id="PS50297">
    <property type="entry name" value="ANK_REP_REGION"/>
    <property type="match status" value="1"/>
</dbReference>
<dbReference type="InterPro" id="IPR036770">
    <property type="entry name" value="Ankyrin_rpt-contain_sf"/>
</dbReference>
<evidence type="ECO:0000256" key="3">
    <source>
        <dbReference type="ARBA" id="ARBA00022833"/>
    </source>
</evidence>
<dbReference type="EMBL" id="GEEE01010471">
    <property type="protein sequence ID" value="JAP52754.1"/>
    <property type="molecule type" value="Transcribed_RNA"/>
</dbReference>
<feature type="compositionally biased region" description="Low complexity" evidence="5">
    <location>
        <begin position="555"/>
        <end position="570"/>
    </location>
</feature>
<keyword evidence="3" id="KW-0862">Zinc</keyword>
<dbReference type="InterPro" id="IPR052481">
    <property type="entry name" value="DZAN1"/>
</dbReference>
<keyword evidence="2" id="KW-0863">Zinc-finger</keyword>
<dbReference type="PANTHER" id="PTHR16058:SF4">
    <property type="entry name" value="DOUBLE ZINC RIBBON AND ANKYRIN REPEAT-CONTAINING PROTEIN 1"/>
    <property type="match status" value="1"/>
</dbReference>
<dbReference type="AlphaFoldDB" id="A0A0X3NJG8"/>
<protein>
    <recommendedName>
        <fullName evidence="6">RanBP2-type domain-containing protein</fullName>
    </recommendedName>
</protein>
<gene>
    <name evidence="7" type="ORF">TR155818</name>
</gene>
<keyword evidence="1" id="KW-0479">Metal-binding</keyword>
<name>A0A0X3NJG8_SCHSO</name>
<feature type="compositionally biased region" description="Basic residues" evidence="5">
    <location>
        <begin position="526"/>
        <end position="542"/>
    </location>
</feature>
<dbReference type="SUPFAM" id="SSF48403">
    <property type="entry name" value="Ankyrin repeat"/>
    <property type="match status" value="1"/>
</dbReference>
<dbReference type="EMBL" id="GEEE01023805">
    <property type="protein sequence ID" value="JAP39420.1"/>
    <property type="molecule type" value="Transcribed_RNA"/>
</dbReference>
<reference evidence="7" key="1">
    <citation type="submission" date="2016-01" db="EMBL/GenBank/DDBJ databases">
        <title>Reference transcriptome for the parasite Schistocephalus solidus: insights into the molecular evolution of parasitism.</title>
        <authorList>
            <person name="Hebert F.O."/>
            <person name="Grambauer S."/>
            <person name="Barber I."/>
            <person name="Landry C.R."/>
            <person name="Aubin-Horth N."/>
        </authorList>
    </citation>
    <scope>NUCLEOTIDE SEQUENCE</scope>
</reference>
<dbReference type="SMART" id="SM00248">
    <property type="entry name" value="ANK"/>
    <property type="match status" value="2"/>
</dbReference>